<dbReference type="PROSITE" id="PS51257">
    <property type="entry name" value="PROKAR_LIPOPROTEIN"/>
    <property type="match status" value="1"/>
</dbReference>
<dbReference type="Proteomes" id="UP000184048">
    <property type="component" value="Unassembled WGS sequence"/>
</dbReference>
<protein>
    <submittedName>
        <fullName evidence="1">Starch-binding associating with outer membrane</fullName>
    </submittedName>
</protein>
<dbReference type="SUPFAM" id="SSF48452">
    <property type="entry name" value="TPR-like"/>
    <property type="match status" value="1"/>
</dbReference>
<accession>A0A1M5D5R5</accession>
<evidence type="ECO:0000313" key="1">
    <source>
        <dbReference type="EMBL" id="SHF62379.1"/>
    </source>
</evidence>
<dbReference type="STRING" id="1121884.SAMN02745131_03123"/>
<dbReference type="Gene3D" id="1.25.40.390">
    <property type="match status" value="1"/>
</dbReference>
<dbReference type="AlphaFoldDB" id="A0A1M5D5R5"/>
<dbReference type="RefSeq" id="WP_072836269.1">
    <property type="nucleotide sequence ID" value="NZ_FQUU01000014.1"/>
</dbReference>
<proteinExistence type="predicted"/>
<name>A0A1M5D5R5_9BACT</name>
<keyword evidence="2" id="KW-1185">Reference proteome</keyword>
<reference evidence="1 2" key="1">
    <citation type="submission" date="2016-11" db="EMBL/GenBank/DDBJ databases">
        <authorList>
            <person name="Jaros S."/>
            <person name="Januszkiewicz K."/>
            <person name="Wedrychowicz H."/>
        </authorList>
    </citation>
    <scope>NUCLEOTIDE SEQUENCE [LARGE SCALE GENOMIC DNA]</scope>
    <source>
        <strain evidence="1 2">DSM 18119</strain>
    </source>
</reference>
<dbReference type="Pfam" id="PF12771">
    <property type="entry name" value="SusD-like_2"/>
    <property type="match status" value="1"/>
</dbReference>
<dbReference type="OrthoDB" id="725917at2"/>
<sequence>MKKLAYILLPVLLLSACTKDISRFNEETKRPATVPAGPLFSNAVKSLADVLASGSVNTNIFRFTVKHWAMAVYQDEAQFDFTTRAIPQAWWASMYRDVLVDLNESNKIVAANALMAPAVKANQQATIDIMEVYTYYVLVNTFGDVPYSEALDPNNLFPKYDDAKTIYTDLLKRLSEDIGKLDAANGGFSSSEDLVYGGNVAKWLKFANSLRMRMGMVIADVDDAAAKAAVEASDAGAMSSSADDAKVKYMTASPNTNPLYTDIVLGGRSDYVAAEDLMNVLVSLNDPRKSLYFGTNNAGAYQGGVVGKVNTFADMSKPSDKVSAPDAPLVLMDYVQTEFLRAEAKERGYNVAGTAEQHYNNAITASIIAWGGTAADAAAYLAQPAVAYSTAAGNWKQKIGTQEWIALYNRPFEGWLELRRLDYPVLTLPVAAKSGFPNRFTYPGNEQQLNGTNYTSAAAKIGGDKVETKLWWDKY</sequence>
<evidence type="ECO:0000313" key="2">
    <source>
        <dbReference type="Proteomes" id="UP000184048"/>
    </source>
</evidence>
<organism evidence="1 2">
    <name type="scientific">Flavisolibacter ginsengisoli DSM 18119</name>
    <dbReference type="NCBI Taxonomy" id="1121884"/>
    <lineage>
        <taxon>Bacteria</taxon>
        <taxon>Pseudomonadati</taxon>
        <taxon>Bacteroidota</taxon>
        <taxon>Chitinophagia</taxon>
        <taxon>Chitinophagales</taxon>
        <taxon>Chitinophagaceae</taxon>
        <taxon>Flavisolibacter</taxon>
    </lineage>
</organism>
<gene>
    <name evidence="1" type="ORF">SAMN02745131_03123</name>
</gene>
<dbReference type="InterPro" id="IPR011990">
    <property type="entry name" value="TPR-like_helical_dom_sf"/>
</dbReference>
<dbReference type="InterPro" id="IPR041662">
    <property type="entry name" value="SusD-like_2"/>
</dbReference>
<dbReference type="EMBL" id="FQUU01000014">
    <property type="protein sequence ID" value="SHF62379.1"/>
    <property type="molecule type" value="Genomic_DNA"/>
</dbReference>